<organism evidence="2 3">
    <name type="scientific">Roseiarcus fermentans</name>
    <dbReference type="NCBI Taxonomy" id="1473586"/>
    <lineage>
        <taxon>Bacteria</taxon>
        <taxon>Pseudomonadati</taxon>
        <taxon>Pseudomonadota</taxon>
        <taxon>Alphaproteobacteria</taxon>
        <taxon>Hyphomicrobiales</taxon>
        <taxon>Roseiarcaceae</taxon>
        <taxon>Roseiarcus</taxon>
    </lineage>
</organism>
<gene>
    <name evidence="2" type="ORF">DFR50_12628</name>
</gene>
<comment type="caution">
    <text evidence="2">The sequence shown here is derived from an EMBL/GenBank/DDBJ whole genome shotgun (WGS) entry which is preliminary data.</text>
</comment>
<dbReference type="AlphaFoldDB" id="A0A366F0K3"/>
<evidence type="ECO:0000256" key="1">
    <source>
        <dbReference type="SAM" id="MobiDB-lite"/>
    </source>
</evidence>
<dbReference type="InterPro" id="IPR046083">
    <property type="entry name" value="DUF6101"/>
</dbReference>
<name>A0A366F0K3_9HYPH</name>
<reference evidence="2 3" key="1">
    <citation type="submission" date="2018-06" db="EMBL/GenBank/DDBJ databases">
        <title>Genomic Encyclopedia of Type Strains, Phase IV (KMG-IV): sequencing the most valuable type-strain genomes for metagenomic binning, comparative biology and taxonomic classification.</title>
        <authorList>
            <person name="Goeker M."/>
        </authorList>
    </citation>
    <scope>NUCLEOTIDE SEQUENCE [LARGE SCALE GENOMIC DNA]</scope>
    <source>
        <strain evidence="2 3">DSM 24875</strain>
    </source>
</reference>
<protein>
    <submittedName>
        <fullName evidence="2">Uncharacterized protein</fullName>
    </submittedName>
</protein>
<dbReference type="Proteomes" id="UP000253529">
    <property type="component" value="Unassembled WGS sequence"/>
</dbReference>
<evidence type="ECO:0000313" key="3">
    <source>
        <dbReference type="Proteomes" id="UP000253529"/>
    </source>
</evidence>
<accession>A0A366F0K3</accession>
<keyword evidence="3" id="KW-1185">Reference proteome</keyword>
<sequence length="181" mass="20226">MIVNSLPRPSECLSIETRDPRSDDRRRIVEVGREAVTIRRAVAGVSMTIRLSCRAYRGVALRIGALECGRFHYEVKLTHSDPDLSIVLGAGDDLAAMEAQWLEWVDCLGLPALAGRSEASEARVNVPRVALACRTPHPRRRGAALTSRRPRLRKRRANGRRLKTDVVDDDPIILSPGWEDR</sequence>
<dbReference type="Pfam" id="PF19596">
    <property type="entry name" value="DUF6101"/>
    <property type="match status" value="1"/>
</dbReference>
<proteinExistence type="predicted"/>
<dbReference type="EMBL" id="QNRK01000026">
    <property type="protein sequence ID" value="RBP08183.1"/>
    <property type="molecule type" value="Genomic_DNA"/>
</dbReference>
<feature type="region of interest" description="Disordered" evidence="1">
    <location>
        <begin position="137"/>
        <end position="160"/>
    </location>
</feature>
<evidence type="ECO:0000313" key="2">
    <source>
        <dbReference type="EMBL" id="RBP08183.1"/>
    </source>
</evidence>